<name>R7YGN4_CONA1</name>
<evidence type="ECO:0000313" key="3">
    <source>
        <dbReference type="Proteomes" id="UP000016924"/>
    </source>
</evidence>
<dbReference type="EMBL" id="JH767554">
    <property type="protein sequence ID" value="EON61043.1"/>
    <property type="molecule type" value="Genomic_DNA"/>
</dbReference>
<sequence>MKFAPNFVFKLKDRRFRRRSALKNTRPQVHDRPNELILDGSSKTTGARFNDLTNELVVDESPEMARTQSNDIPNEPLLDTSSGMARPQCNDPRNEMIPDASSNMAKPQFNDLPNELIVKVFSKLRWTLSEPLLYSECRLAGDSAYIPFIRTVLSRPDLASKVNHLILCPFVLDNSKETIELLRTRIPAFLRPAGIEWYPCDPVGRDTSAIT</sequence>
<dbReference type="GeneID" id="19897565"/>
<accession>R7YGN4</accession>
<keyword evidence="3" id="KW-1185">Reference proteome</keyword>
<dbReference type="HOGENOM" id="CLU_1304781_0_0_1"/>
<reference evidence="3" key="1">
    <citation type="submission" date="2012-06" db="EMBL/GenBank/DDBJ databases">
        <title>The genome sequence of Coniosporium apollinis CBS 100218.</title>
        <authorList>
            <consortium name="The Broad Institute Genome Sequencing Platform"/>
            <person name="Cuomo C."/>
            <person name="Gorbushina A."/>
            <person name="Noack S."/>
            <person name="Walker B."/>
            <person name="Young S.K."/>
            <person name="Zeng Q."/>
            <person name="Gargeya S."/>
            <person name="Fitzgerald M."/>
            <person name="Haas B."/>
            <person name="Abouelleil A."/>
            <person name="Alvarado L."/>
            <person name="Arachchi H.M."/>
            <person name="Berlin A.M."/>
            <person name="Chapman S.B."/>
            <person name="Goldberg J."/>
            <person name="Griggs A."/>
            <person name="Gujja S."/>
            <person name="Hansen M."/>
            <person name="Howarth C."/>
            <person name="Imamovic A."/>
            <person name="Larimer J."/>
            <person name="McCowan C."/>
            <person name="Montmayeur A."/>
            <person name="Murphy C."/>
            <person name="Neiman D."/>
            <person name="Pearson M."/>
            <person name="Priest M."/>
            <person name="Roberts A."/>
            <person name="Saif S."/>
            <person name="Shea T."/>
            <person name="Sisk P."/>
            <person name="Sykes S."/>
            <person name="Wortman J."/>
            <person name="Nusbaum C."/>
            <person name="Birren B."/>
        </authorList>
    </citation>
    <scope>NUCLEOTIDE SEQUENCE [LARGE SCALE GENOMIC DNA]</scope>
    <source>
        <strain evidence="3">CBS 100218</strain>
    </source>
</reference>
<dbReference type="AlphaFoldDB" id="R7YGN4"/>
<evidence type="ECO:0000313" key="2">
    <source>
        <dbReference type="EMBL" id="EON61043.1"/>
    </source>
</evidence>
<gene>
    <name evidence="2" type="ORF">W97_00254</name>
</gene>
<feature type="region of interest" description="Disordered" evidence="1">
    <location>
        <begin position="62"/>
        <end position="86"/>
    </location>
</feature>
<protein>
    <submittedName>
        <fullName evidence="2">Uncharacterized protein</fullName>
    </submittedName>
</protein>
<organism evidence="2 3">
    <name type="scientific">Coniosporium apollinis (strain CBS 100218)</name>
    <name type="common">Rock-inhabiting black yeast</name>
    <dbReference type="NCBI Taxonomy" id="1168221"/>
    <lineage>
        <taxon>Eukaryota</taxon>
        <taxon>Fungi</taxon>
        <taxon>Dikarya</taxon>
        <taxon>Ascomycota</taxon>
        <taxon>Pezizomycotina</taxon>
        <taxon>Dothideomycetes</taxon>
        <taxon>Dothideomycetes incertae sedis</taxon>
        <taxon>Coniosporium</taxon>
    </lineage>
</organism>
<dbReference type="Proteomes" id="UP000016924">
    <property type="component" value="Unassembled WGS sequence"/>
</dbReference>
<evidence type="ECO:0000256" key="1">
    <source>
        <dbReference type="SAM" id="MobiDB-lite"/>
    </source>
</evidence>
<proteinExistence type="predicted"/>
<dbReference type="OrthoDB" id="2520703at2759"/>
<dbReference type="RefSeq" id="XP_007776360.1">
    <property type="nucleotide sequence ID" value="XM_007778170.1"/>
</dbReference>